<accession>A0ABT5LCG8</accession>
<gene>
    <name evidence="1" type="ORF">PSI23_05510</name>
</gene>
<comment type="caution">
    <text evidence="1">The sequence shown here is derived from an EMBL/GenBank/DDBJ whole genome shotgun (WGS) entry which is preliminary data.</text>
</comment>
<dbReference type="EMBL" id="JAQRFI010000009">
    <property type="protein sequence ID" value="MDC9588787.1"/>
    <property type="molecule type" value="Genomic_DNA"/>
</dbReference>
<reference evidence="1 2" key="1">
    <citation type="submission" date="2023-02" db="EMBL/GenBank/DDBJ databases">
        <title>Entomopathogenic bacteria.</title>
        <authorList>
            <person name="Machado R.A."/>
        </authorList>
    </citation>
    <scope>NUCLEOTIDE SEQUENCE [LARGE SCALE GENOMIC DNA]</scope>
    <source>
        <strain evidence="1 2">XENO-10</strain>
    </source>
</reference>
<protein>
    <submittedName>
        <fullName evidence="1">Uncharacterized protein</fullName>
    </submittedName>
</protein>
<keyword evidence="2" id="KW-1185">Reference proteome</keyword>
<dbReference type="Proteomes" id="UP001217178">
    <property type="component" value="Unassembled WGS sequence"/>
</dbReference>
<evidence type="ECO:0000313" key="2">
    <source>
        <dbReference type="Proteomes" id="UP001217178"/>
    </source>
</evidence>
<evidence type="ECO:0000313" key="1">
    <source>
        <dbReference type="EMBL" id="MDC9588787.1"/>
    </source>
</evidence>
<name>A0ABT5LCG8_9GAMM</name>
<proteinExistence type="predicted"/>
<organism evidence="1 2">
    <name type="scientific">Xenorhabdus yunnanensis</name>
    <dbReference type="NCBI Taxonomy" id="3025878"/>
    <lineage>
        <taxon>Bacteria</taxon>
        <taxon>Pseudomonadati</taxon>
        <taxon>Pseudomonadota</taxon>
        <taxon>Gammaproteobacteria</taxon>
        <taxon>Enterobacterales</taxon>
        <taxon>Morganellaceae</taxon>
        <taxon>Xenorhabdus</taxon>
    </lineage>
</organism>
<dbReference type="RefSeq" id="WP_273554144.1">
    <property type="nucleotide sequence ID" value="NZ_JAQRFI010000009.1"/>
</dbReference>
<sequence length="63" mass="7051">MLSMTKAKKFNGRNTADFAGVFGALWLLPNKTPEIGLSIPVVIEDHHNNSIPPRHLIHVMIYV</sequence>